<dbReference type="CDD" id="cd07205">
    <property type="entry name" value="Pat_PNPLA6_PNPLA7_NTE1_like"/>
    <property type="match status" value="1"/>
</dbReference>
<accession>A0A9X1FMU1</accession>
<evidence type="ECO:0000256" key="1">
    <source>
        <dbReference type="PROSITE-ProRule" id="PRU01161"/>
    </source>
</evidence>
<feature type="chain" id="PRO_5040947876" evidence="2">
    <location>
        <begin position="19"/>
        <end position="748"/>
    </location>
</feature>
<feature type="short sequence motif" description="GXGXXG" evidence="1">
    <location>
        <begin position="36"/>
        <end position="41"/>
    </location>
</feature>
<feature type="short sequence motif" description="DGA/G" evidence="1">
    <location>
        <begin position="209"/>
        <end position="211"/>
    </location>
</feature>
<keyword evidence="2" id="KW-0732">Signal</keyword>
<dbReference type="Pfam" id="PF01734">
    <property type="entry name" value="Patatin"/>
    <property type="match status" value="1"/>
</dbReference>
<dbReference type="GO" id="GO:0016787">
    <property type="term" value="F:hydrolase activity"/>
    <property type="evidence" value="ECO:0007669"/>
    <property type="project" value="UniProtKB-UniRule"/>
</dbReference>
<sequence length="748" mass="84085">MKQLIHIFVFLFSAIIFAQNDTLSKKDLKVGLVLSGGGAKGLAHIGVLKEIEKAGVRVDYIGGTSMGAIIGALYASGYTAHQLDSIFNELDFETLIRDDVPRRAKTFYEKEDDEKYALTFPFDDFQLRFPSAISKGQNVYNLLSRLLLHVKDVEDFNDLPIPFLCIATDVEKGKQVVLNKGYLPRMIAASGALPSLFSPVNIDDTIYVDGGVVNNYPIDEVKALGADIIIGVDVQDTLRSRDKLKSALDVLLQINNYRTIEGMAKKRKKTDVYINPKIDEFSVVSFDQGRKIIEAGENAANDISSQLNNIALQQKPKQKVPITFADNTSIFIDNVLVTGNENYTSSYILGKLKLKTPSLVSYQDFSDGVNNLSTTGNFNGIDYTFVNNPEKEDHYVLHFDVKESNFKTSIRLGAHYDNLYKSAALINITRKRLITNNDIVSLDFIVGDNIRYNFNYYIDKGYYWSIGLNSKFSFFEKNIGLDFIEGEIEIPEDFQLNKIGLTYEDLTNQLFLQTVFRRVFQLGLGAEHKWLKYLSETIGLDEDNNPRTLFENTNYFSAYGILKYDTLDNKFFPSSGMFFDGDFHWYLFAEGLNNDFEPFSIAKAKAGYAHRFNSKISGNISTEGGLKIGSTTTSSLDFLLGGYGYVPTTNLIPMFGYEALELRGDTYLKTTVNLDYEFARKNHLVLSGNIANVGDDLFGNGDWIKKIQYSGVSLGYGLETFLGPMELKYSYSPDSGESIWYVSAGFRF</sequence>
<evidence type="ECO:0000256" key="2">
    <source>
        <dbReference type="SAM" id="SignalP"/>
    </source>
</evidence>
<dbReference type="Proteomes" id="UP001138686">
    <property type="component" value="Unassembled WGS sequence"/>
</dbReference>
<dbReference type="EMBL" id="JAHWDP010000001">
    <property type="protein sequence ID" value="MBW2937118.1"/>
    <property type="molecule type" value="Genomic_DNA"/>
</dbReference>
<feature type="active site" description="Nucleophile" evidence="1">
    <location>
        <position position="65"/>
    </location>
</feature>
<feature type="signal peptide" evidence="2">
    <location>
        <begin position="1"/>
        <end position="18"/>
    </location>
</feature>
<feature type="domain" description="PNPLA" evidence="3">
    <location>
        <begin position="32"/>
        <end position="222"/>
    </location>
</feature>
<keyword evidence="1" id="KW-0442">Lipid degradation</keyword>
<dbReference type="AlphaFoldDB" id="A0A9X1FMU1"/>
<dbReference type="InterPro" id="IPR043864">
    <property type="entry name" value="Omp85-like_dom"/>
</dbReference>
<dbReference type="PROSITE" id="PS51635">
    <property type="entry name" value="PNPLA"/>
    <property type="match status" value="1"/>
</dbReference>
<reference evidence="4" key="1">
    <citation type="submission" date="2021-07" db="EMBL/GenBank/DDBJ databases">
        <title>Aureisphaera sp. CAU 1614 isolated from sea sediment.</title>
        <authorList>
            <person name="Kim W."/>
        </authorList>
    </citation>
    <scope>NUCLEOTIDE SEQUENCE</scope>
    <source>
        <strain evidence="4">CAU 1614</strain>
    </source>
</reference>
<feature type="short sequence motif" description="GXSXG" evidence="1">
    <location>
        <begin position="63"/>
        <end position="67"/>
    </location>
</feature>
<keyword evidence="1" id="KW-0378">Hydrolase</keyword>
<keyword evidence="1" id="KW-0443">Lipid metabolism</keyword>
<name>A0A9X1FMU1_9FLAO</name>
<dbReference type="RefSeq" id="WP_219051243.1">
    <property type="nucleotide sequence ID" value="NZ_JAHWDP010000001.1"/>
</dbReference>
<gene>
    <name evidence="4" type="ORF">KXJ69_03310</name>
</gene>
<dbReference type="InterPro" id="IPR002641">
    <property type="entry name" value="PNPLA_dom"/>
</dbReference>
<evidence type="ECO:0000313" key="5">
    <source>
        <dbReference type="Proteomes" id="UP001138686"/>
    </source>
</evidence>
<evidence type="ECO:0000259" key="3">
    <source>
        <dbReference type="PROSITE" id="PS51635"/>
    </source>
</evidence>
<evidence type="ECO:0000313" key="4">
    <source>
        <dbReference type="EMBL" id="MBW2937118.1"/>
    </source>
</evidence>
<keyword evidence="5" id="KW-1185">Reference proteome</keyword>
<dbReference type="Pfam" id="PF19143">
    <property type="entry name" value="Omp85_2"/>
    <property type="match status" value="1"/>
</dbReference>
<feature type="active site" description="Proton acceptor" evidence="1">
    <location>
        <position position="209"/>
    </location>
</feature>
<proteinExistence type="predicted"/>
<dbReference type="InterPro" id="IPR050301">
    <property type="entry name" value="NTE"/>
</dbReference>
<comment type="caution">
    <text evidence="4">The sequence shown here is derived from an EMBL/GenBank/DDBJ whole genome shotgun (WGS) entry which is preliminary data.</text>
</comment>
<protein>
    <submittedName>
        <fullName evidence="4">Patatin-like phospholipase family protein</fullName>
    </submittedName>
</protein>
<dbReference type="PANTHER" id="PTHR14226:SF76">
    <property type="entry name" value="NTE FAMILY PROTEIN RSSA"/>
    <property type="match status" value="1"/>
</dbReference>
<dbReference type="PANTHER" id="PTHR14226">
    <property type="entry name" value="NEUROPATHY TARGET ESTERASE/SWISS CHEESE D.MELANOGASTER"/>
    <property type="match status" value="1"/>
</dbReference>
<organism evidence="4 5">
    <name type="scientific">Halomarinibacterium sedimenti</name>
    <dbReference type="NCBI Taxonomy" id="2857106"/>
    <lineage>
        <taxon>Bacteria</taxon>
        <taxon>Pseudomonadati</taxon>
        <taxon>Bacteroidota</taxon>
        <taxon>Flavobacteriia</taxon>
        <taxon>Flavobacteriales</taxon>
        <taxon>Flavobacteriaceae</taxon>
        <taxon>Halomarinibacterium</taxon>
    </lineage>
</organism>
<dbReference type="GO" id="GO:0016042">
    <property type="term" value="P:lipid catabolic process"/>
    <property type="evidence" value="ECO:0007669"/>
    <property type="project" value="UniProtKB-UniRule"/>
</dbReference>